<name>A0A3N6LYK1_NATCH</name>
<accession>A0A3N6LYK1</accession>
<comment type="caution">
    <text evidence="2">The sequence shown here is derived from an EMBL/GenBank/DDBJ whole genome shotgun (WGS) entry which is preliminary data.</text>
</comment>
<gene>
    <name evidence="2" type="ORF">EA473_07005</name>
</gene>
<sequence>MGEESDASETVDASLEDATETLEAVEDYLGDVDSLEELDDGTIESVLGDLDALAKVLTEAVELIETADLGELPEAVDGEDLVEAIEFGEVPDVLTDEDAGVTDLVAFDELVHAIDLLSAWNASDLGSLWEAKRELDDATDALGDDEDGLIGEEGLIDDEAIIGDDGDGLVGGDDEMFEDADLTGALGDIDVMEDPEAYQVAIQQGAIEGIDAFRAALLETHAKFERLYEFNREKMRRRDTSANSRNPTASSTMPTERAAIGSGVKHSTVPQSVKLSTAPSRKRIYGGRFERERQKRRNEND</sequence>
<protein>
    <submittedName>
        <fullName evidence="2">Uncharacterized protein</fullName>
    </submittedName>
</protein>
<proteinExistence type="predicted"/>
<organism evidence="2 3">
    <name type="scientific">Natrarchaeobius chitinivorans</name>
    <dbReference type="NCBI Taxonomy" id="1679083"/>
    <lineage>
        <taxon>Archaea</taxon>
        <taxon>Methanobacteriati</taxon>
        <taxon>Methanobacteriota</taxon>
        <taxon>Stenosarchaea group</taxon>
        <taxon>Halobacteria</taxon>
        <taxon>Halobacteriales</taxon>
        <taxon>Natrialbaceae</taxon>
        <taxon>Natrarchaeobius</taxon>
    </lineage>
</organism>
<evidence type="ECO:0000313" key="3">
    <source>
        <dbReference type="Proteomes" id="UP000282323"/>
    </source>
</evidence>
<dbReference type="OrthoDB" id="214278at2157"/>
<feature type="compositionally biased region" description="Basic and acidic residues" evidence="1">
    <location>
        <begin position="288"/>
        <end position="301"/>
    </location>
</feature>
<feature type="region of interest" description="Disordered" evidence="1">
    <location>
        <begin position="235"/>
        <end position="301"/>
    </location>
</feature>
<dbReference type="EMBL" id="REGA01000004">
    <property type="protein sequence ID" value="RQG95923.1"/>
    <property type="molecule type" value="Genomic_DNA"/>
</dbReference>
<reference evidence="2 3" key="1">
    <citation type="submission" date="2018-10" db="EMBL/GenBank/DDBJ databases">
        <title>Natrarchaeobius chitinivorans gen. nov., sp. nov., and Natrarchaeobius haloalkaliphilus sp. nov., alkaliphilic, chitin-utilizing haloarchaea from hypersaline alkaline lakes.</title>
        <authorList>
            <person name="Sorokin D.Y."/>
            <person name="Elcheninov A.G."/>
            <person name="Kostrikina N.A."/>
            <person name="Bale N.J."/>
            <person name="Sinninghe Damste J.S."/>
            <person name="Khijniak T.V."/>
            <person name="Kublanov I.V."/>
            <person name="Toshchakov S.V."/>
        </authorList>
    </citation>
    <scope>NUCLEOTIDE SEQUENCE [LARGE SCALE GENOMIC DNA]</scope>
    <source>
        <strain evidence="2 3">AArcht4T</strain>
    </source>
</reference>
<keyword evidence="3" id="KW-1185">Reference proteome</keyword>
<feature type="compositionally biased region" description="Polar residues" evidence="1">
    <location>
        <begin position="268"/>
        <end position="279"/>
    </location>
</feature>
<feature type="compositionally biased region" description="Polar residues" evidence="1">
    <location>
        <begin position="241"/>
        <end position="254"/>
    </location>
</feature>
<dbReference type="Proteomes" id="UP000282323">
    <property type="component" value="Unassembled WGS sequence"/>
</dbReference>
<dbReference type="AlphaFoldDB" id="A0A3N6LYK1"/>
<evidence type="ECO:0000256" key="1">
    <source>
        <dbReference type="SAM" id="MobiDB-lite"/>
    </source>
</evidence>
<dbReference type="RefSeq" id="WP_124194925.1">
    <property type="nucleotide sequence ID" value="NZ_REGA01000004.1"/>
</dbReference>
<evidence type="ECO:0000313" key="2">
    <source>
        <dbReference type="EMBL" id="RQG95923.1"/>
    </source>
</evidence>